<dbReference type="EMBL" id="JBBXMP010000045">
    <property type="protein sequence ID" value="KAL0065601.1"/>
    <property type="molecule type" value="Genomic_DNA"/>
</dbReference>
<sequence>MTLKCDLLIKSGSTVHACDFYPQYEPALSTQAIIIQPTATLSVTFLVYGTYLTLFLTSLFILARKRRGLCSSTRSRYSPKAHLTQIILLFVVITIADGVYVVETARSMLVSFDVFKNASYDDYMERMRGVGARVVLQIVFVVSIVMLNAIVDFILISRCYSIWNNSKRVAIPLIVVSGLINLIGIATAPLYGLDSSSWPQVSRWNEKGATPLILTFFCSSLIFNLVLTLLTAGRIWWIGREVGLLLGSAVHKKYNTVIAMILESGIIYPLVQLLGLVFTFAYQNTRKFPFNPLPIVVTAAGIAPTLLTVRVALGQSVENVDSMVVEESLKFGEGNRVRSVDDSSVPMTFTLTDEERSIAASSSSRMSRDVENGSWES</sequence>
<feature type="transmembrane region" description="Helical" evidence="2">
    <location>
        <begin position="134"/>
        <end position="157"/>
    </location>
</feature>
<keyword evidence="2" id="KW-0812">Transmembrane</keyword>
<accession>A0ABR2ZV57</accession>
<evidence type="ECO:0000313" key="3">
    <source>
        <dbReference type="EMBL" id="KAL0065601.1"/>
    </source>
</evidence>
<evidence type="ECO:0000313" key="4">
    <source>
        <dbReference type="Proteomes" id="UP001437256"/>
    </source>
</evidence>
<gene>
    <name evidence="3" type="ORF">AAF712_007379</name>
</gene>
<feature type="region of interest" description="Disordered" evidence="1">
    <location>
        <begin position="355"/>
        <end position="377"/>
    </location>
</feature>
<feature type="transmembrane region" description="Helical" evidence="2">
    <location>
        <begin position="45"/>
        <end position="63"/>
    </location>
</feature>
<dbReference type="Proteomes" id="UP001437256">
    <property type="component" value="Unassembled WGS sequence"/>
</dbReference>
<feature type="transmembrane region" description="Helical" evidence="2">
    <location>
        <begin position="83"/>
        <end position="102"/>
    </location>
</feature>
<name>A0ABR2ZV57_9AGAR</name>
<evidence type="ECO:0000256" key="2">
    <source>
        <dbReference type="SAM" id="Phobius"/>
    </source>
</evidence>
<keyword evidence="2" id="KW-1133">Transmembrane helix</keyword>
<evidence type="ECO:0000256" key="1">
    <source>
        <dbReference type="SAM" id="MobiDB-lite"/>
    </source>
</evidence>
<feature type="transmembrane region" description="Helical" evidence="2">
    <location>
        <begin position="293"/>
        <end position="313"/>
    </location>
</feature>
<feature type="transmembrane region" description="Helical" evidence="2">
    <location>
        <begin position="169"/>
        <end position="192"/>
    </location>
</feature>
<keyword evidence="4" id="KW-1185">Reference proteome</keyword>
<keyword evidence="2" id="KW-0472">Membrane</keyword>
<protein>
    <submittedName>
        <fullName evidence="3">Uncharacterized protein</fullName>
    </submittedName>
</protein>
<reference evidence="3 4" key="1">
    <citation type="submission" date="2024-05" db="EMBL/GenBank/DDBJ databases">
        <title>A draft genome resource for the thread blight pathogen Marasmius tenuissimus strain MS-2.</title>
        <authorList>
            <person name="Yulfo-Soto G.E."/>
            <person name="Baruah I.K."/>
            <person name="Amoako-Attah I."/>
            <person name="Bukari Y."/>
            <person name="Meinhardt L.W."/>
            <person name="Bailey B.A."/>
            <person name="Cohen S.P."/>
        </authorList>
    </citation>
    <scope>NUCLEOTIDE SEQUENCE [LARGE SCALE GENOMIC DNA]</scope>
    <source>
        <strain evidence="3 4">MS-2</strain>
    </source>
</reference>
<proteinExistence type="predicted"/>
<organism evidence="3 4">
    <name type="scientific">Marasmius tenuissimus</name>
    <dbReference type="NCBI Taxonomy" id="585030"/>
    <lineage>
        <taxon>Eukaryota</taxon>
        <taxon>Fungi</taxon>
        <taxon>Dikarya</taxon>
        <taxon>Basidiomycota</taxon>
        <taxon>Agaricomycotina</taxon>
        <taxon>Agaricomycetes</taxon>
        <taxon>Agaricomycetidae</taxon>
        <taxon>Agaricales</taxon>
        <taxon>Marasmiineae</taxon>
        <taxon>Marasmiaceae</taxon>
        <taxon>Marasmius</taxon>
    </lineage>
</organism>
<feature type="transmembrane region" description="Helical" evidence="2">
    <location>
        <begin position="257"/>
        <end position="281"/>
    </location>
</feature>
<feature type="transmembrane region" description="Helical" evidence="2">
    <location>
        <begin position="212"/>
        <end position="237"/>
    </location>
</feature>
<comment type="caution">
    <text evidence="3">The sequence shown here is derived from an EMBL/GenBank/DDBJ whole genome shotgun (WGS) entry which is preliminary data.</text>
</comment>